<keyword evidence="1" id="KW-0732">Signal</keyword>
<keyword evidence="4" id="KW-1185">Reference proteome</keyword>
<dbReference type="Gene3D" id="3.40.190.10">
    <property type="entry name" value="Periplasmic binding protein-like II"/>
    <property type="match status" value="1"/>
</dbReference>
<dbReference type="InterPro" id="IPR000914">
    <property type="entry name" value="SBP_5_dom"/>
</dbReference>
<dbReference type="SUPFAM" id="SSF53850">
    <property type="entry name" value="Periplasmic binding protein-like II"/>
    <property type="match status" value="1"/>
</dbReference>
<comment type="caution">
    <text evidence="3">The sequence shown here is derived from an EMBL/GenBank/DDBJ whole genome shotgun (WGS) entry which is preliminary data.</text>
</comment>
<feature type="domain" description="Solute-binding protein family 5" evidence="2">
    <location>
        <begin position="94"/>
        <end position="462"/>
    </location>
</feature>
<accession>A0ABU3M2F8</accession>
<sequence>MHAPRTTALTFTALLTLAACSPGTGTGGKAASPGALKLTSTTPAASGTLDEVTWNLPFGEPTTLDPAKVGDYSPNTVEANLCDPLLRIRPDYSLAPGLATSWSNPDDKTLVLNLRTDVSFWNGHAMTAEDVVASLARQRETATQSVNTQALANVSTITATGDHQVTVRFKTPDELFLKYLANGFGAVSEAAYLKKAGTSYGTAKGGLMCTGPFKLSSWRSGDSLTTVRNTAYWDTSLRPKVKKLTFLFVTDNSTLTSALLSGQIDGSYEIPSTVAKALSSSDIGTLYYGPSAQTVFVYPTGPKSPLADHRIAQALSLVLDRDALVKNVYDGAAQKLKTFIPSLVWQKSEAADVYAKGYDALPAVPDVDVAKAKRLVDEAAPKQRTISIAMGAGDQQSLQTLTFLQAAAKKIGLKIAVKQLQPTQMSGLFYDPSLRKGLDATMALGYIEIPDPLSYAQMFTSPLSPLNWIKYDNPEVTALLTRSQASLDPQASAELFTQAQALYTADLPMVPISAPYERMFMNKRISGAPASFAYINMPWAAMLGGTDKAGS</sequence>
<evidence type="ECO:0000256" key="1">
    <source>
        <dbReference type="SAM" id="SignalP"/>
    </source>
</evidence>
<evidence type="ECO:0000313" key="4">
    <source>
        <dbReference type="Proteomes" id="UP001257948"/>
    </source>
</evidence>
<reference evidence="4" key="1">
    <citation type="submission" date="2023-07" db="EMBL/GenBank/DDBJ databases">
        <title>Draft genome sequence of the endophytic actinobacterium Streptomyces justiciae WPN32, a potential antibiotic producer.</title>
        <authorList>
            <person name="Yasawong M."/>
            <person name="Pana W."/>
            <person name="Ganta P."/>
            <person name="Santapan N."/>
            <person name="Songngamsuk T."/>
            <person name="Phatcharaharikarn M."/>
            <person name="Kerdtoob S."/>
            <person name="Nantapong N."/>
        </authorList>
    </citation>
    <scope>NUCLEOTIDE SEQUENCE [LARGE SCALE GENOMIC DNA]</scope>
    <source>
        <strain evidence="4">WPN32</strain>
    </source>
</reference>
<evidence type="ECO:0000313" key="3">
    <source>
        <dbReference type="EMBL" id="MDT7845588.1"/>
    </source>
</evidence>
<dbReference type="Proteomes" id="UP001257948">
    <property type="component" value="Unassembled WGS sequence"/>
</dbReference>
<dbReference type="InterPro" id="IPR039424">
    <property type="entry name" value="SBP_5"/>
</dbReference>
<dbReference type="PANTHER" id="PTHR30290:SF83">
    <property type="entry name" value="ABC TRANSPORTER SUBSTRATE-BINDING PROTEIN"/>
    <property type="match status" value="1"/>
</dbReference>
<dbReference type="Pfam" id="PF00496">
    <property type="entry name" value="SBP_bac_5"/>
    <property type="match status" value="1"/>
</dbReference>
<dbReference type="Gene3D" id="3.90.76.10">
    <property type="entry name" value="Dipeptide-binding Protein, Domain 1"/>
    <property type="match status" value="1"/>
</dbReference>
<feature type="chain" id="PRO_5046080737" evidence="1">
    <location>
        <begin position="19"/>
        <end position="551"/>
    </location>
</feature>
<evidence type="ECO:0000259" key="2">
    <source>
        <dbReference type="Pfam" id="PF00496"/>
    </source>
</evidence>
<name>A0ABU3M2F8_9ACTN</name>
<dbReference type="PANTHER" id="PTHR30290">
    <property type="entry name" value="PERIPLASMIC BINDING COMPONENT OF ABC TRANSPORTER"/>
    <property type="match status" value="1"/>
</dbReference>
<dbReference type="RefSeq" id="WP_314205749.1">
    <property type="nucleotide sequence ID" value="NZ_JAVTLL010000027.1"/>
</dbReference>
<dbReference type="PIRSF" id="PIRSF002741">
    <property type="entry name" value="MppA"/>
    <property type="match status" value="1"/>
</dbReference>
<dbReference type="CDD" id="cd00995">
    <property type="entry name" value="PBP2_NikA_DppA_OppA_like"/>
    <property type="match status" value="1"/>
</dbReference>
<feature type="signal peptide" evidence="1">
    <location>
        <begin position="1"/>
        <end position="18"/>
    </location>
</feature>
<proteinExistence type="predicted"/>
<organism evidence="3 4">
    <name type="scientific">Streptomyces justiciae</name>
    <dbReference type="NCBI Taxonomy" id="2780140"/>
    <lineage>
        <taxon>Bacteria</taxon>
        <taxon>Bacillati</taxon>
        <taxon>Actinomycetota</taxon>
        <taxon>Actinomycetes</taxon>
        <taxon>Kitasatosporales</taxon>
        <taxon>Streptomycetaceae</taxon>
        <taxon>Streptomyces</taxon>
    </lineage>
</organism>
<dbReference type="EMBL" id="JAVTLL010000027">
    <property type="protein sequence ID" value="MDT7845588.1"/>
    <property type="molecule type" value="Genomic_DNA"/>
</dbReference>
<protein>
    <submittedName>
        <fullName evidence="3">ABC transporter substrate-binding protein</fullName>
    </submittedName>
</protein>
<dbReference type="InterPro" id="IPR030678">
    <property type="entry name" value="Peptide/Ni-bd"/>
</dbReference>
<gene>
    <name evidence="3" type="ORF">RQC66_33220</name>
</gene>
<dbReference type="Gene3D" id="3.10.105.10">
    <property type="entry name" value="Dipeptide-binding Protein, Domain 3"/>
    <property type="match status" value="1"/>
</dbReference>
<dbReference type="PROSITE" id="PS51257">
    <property type="entry name" value="PROKAR_LIPOPROTEIN"/>
    <property type="match status" value="1"/>
</dbReference>